<comment type="caution">
    <text evidence="1">The sequence shown here is derived from an EMBL/GenBank/DDBJ whole genome shotgun (WGS) entry which is preliminary data.</text>
</comment>
<accession>A0A923IAI2</accession>
<evidence type="ECO:0000313" key="1">
    <source>
        <dbReference type="EMBL" id="MBC3935625.1"/>
    </source>
</evidence>
<evidence type="ECO:0000313" key="2">
    <source>
        <dbReference type="Proteomes" id="UP000612361"/>
    </source>
</evidence>
<dbReference type="EMBL" id="JACOGG010000008">
    <property type="protein sequence ID" value="MBC3935625.1"/>
    <property type="molecule type" value="Genomic_DNA"/>
</dbReference>
<dbReference type="Pfam" id="PF06067">
    <property type="entry name" value="DUF932"/>
    <property type="match status" value="1"/>
</dbReference>
<gene>
    <name evidence="1" type="ORF">H8K47_09650</name>
</gene>
<protein>
    <submittedName>
        <fullName evidence="1">DUF932 domain-containing protein</fullName>
    </submittedName>
</protein>
<keyword evidence="2" id="KW-1185">Reference proteome</keyword>
<dbReference type="AlphaFoldDB" id="A0A923IAI2"/>
<name>A0A923IAI2_9BURK</name>
<dbReference type="Proteomes" id="UP000612361">
    <property type="component" value="Unassembled WGS sequence"/>
</dbReference>
<proteinExistence type="predicted"/>
<dbReference type="InterPro" id="IPR026325">
    <property type="entry name" value="DUF932"/>
</dbReference>
<dbReference type="InterPro" id="IPR017686">
    <property type="entry name" value="Phg/plasmid-like_prot"/>
</dbReference>
<sequence>MSHQIESMAYVNATPWHQLGQQLTPNQPIEVWSQQSGLNFTIQEAPVQFSMKSHEMKSISSFPEQKVLYRSDNGSPLSIVSARYQVVQPSQILEFYRDLTEMAGFELETAGVMKGGRKLWALARTNKSSFVKGNDLMHAYLLLATGCDGTLATTAQFTSIRVVCNNTLAISLDNGIGAIKVPHNTNFNAAAVKQQLGISIPSWDTFIHRMKVLSGRKLTANEADRFLLKLFNDANNGTEKQINARAMKSVLTLYEGQGKGAELSSSKSTAFGLLNAVTQFVDHERRARSADHRRDSAWFGQGANLKQKALDEAWQLVL</sequence>
<dbReference type="RefSeq" id="WP_186881183.1">
    <property type="nucleotide sequence ID" value="NZ_JACOGG010000008.1"/>
</dbReference>
<organism evidence="1 2">
    <name type="scientific">Undibacterium rugosum</name>
    <dbReference type="NCBI Taxonomy" id="2762291"/>
    <lineage>
        <taxon>Bacteria</taxon>
        <taxon>Pseudomonadati</taxon>
        <taxon>Pseudomonadota</taxon>
        <taxon>Betaproteobacteria</taxon>
        <taxon>Burkholderiales</taxon>
        <taxon>Oxalobacteraceae</taxon>
        <taxon>Undibacterium</taxon>
    </lineage>
</organism>
<dbReference type="NCBIfam" id="TIGR03299">
    <property type="entry name" value="LGT_TIGR03299"/>
    <property type="match status" value="1"/>
</dbReference>
<reference evidence="1" key="1">
    <citation type="submission" date="2020-08" db="EMBL/GenBank/DDBJ databases">
        <title>Novel species isolated from subtropical streams in China.</title>
        <authorList>
            <person name="Lu H."/>
        </authorList>
    </citation>
    <scope>NUCLEOTIDE SEQUENCE</scope>
    <source>
        <strain evidence="1">CY7W</strain>
    </source>
</reference>